<dbReference type="EMBL" id="CP027306">
    <property type="protein sequence ID" value="AXE76016.1"/>
    <property type="molecule type" value="Genomic_DNA"/>
</dbReference>
<keyword evidence="1" id="KW-0812">Transmembrane</keyword>
<protein>
    <submittedName>
        <fullName evidence="2">Uncharacterized protein</fullName>
    </submittedName>
</protein>
<proteinExistence type="predicted"/>
<feature type="transmembrane region" description="Helical" evidence="1">
    <location>
        <begin position="45"/>
        <end position="67"/>
    </location>
</feature>
<dbReference type="RefSeq" id="WP_114242681.1">
    <property type="nucleotide sequence ID" value="NZ_CP027306.1"/>
</dbReference>
<evidence type="ECO:0000313" key="3">
    <source>
        <dbReference type="Proteomes" id="UP000252698"/>
    </source>
</evidence>
<evidence type="ECO:0000313" key="2">
    <source>
        <dbReference type="EMBL" id="AXE76016.1"/>
    </source>
</evidence>
<dbReference type="AlphaFoldDB" id="A0A2Z5J6Q6"/>
<accession>A0A2Z5J6Q6</accession>
<sequence length="68" mass="7136">MRGEIRTGFAELNGRLDLALQRTAATESGISALEERVASLERKQWPLPSIAAVTGVAGAAAGLVALFR</sequence>
<dbReference type="GeneID" id="95517434"/>
<keyword evidence="1" id="KW-1133">Transmembrane helix</keyword>
<keyword evidence="1" id="KW-0472">Membrane</keyword>
<organism evidence="2 3">
    <name type="scientific">Streptomyces atratus</name>
    <dbReference type="NCBI Taxonomy" id="1893"/>
    <lineage>
        <taxon>Bacteria</taxon>
        <taxon>Bacillati</taxon>
        <taxon>Actinomycetota</taxon>
        <taxon>Actinomycetes</taxon>
        <taxon>Kitasatosporales</taxon>
        <taxon>Streptomycetaceae</taxon>
        <taxon>Streptomyces</taxon>
    </lineage>
</organism>
<dbReference type="Proteomes" id="UP000252698">
    <property type="component" value="Chromosome"/>
</dbReference>
<name>A0A2Z5J6Q6_STRAR</name>
<dbReference type="KEGG" id="sata:C5746_02465"/>
<evidence type="ECO:0000256" key="1">
    <source>
        <dbReference type="SAM" id="Phobius"/>
    </source>
</evidence>
<reference evidence="2 3" key="1">
    <citation type="journal article" date="2018" name="Front. Microbiol.">
        <title>Genome Sequencing of Streptomyces atratus SCSIOZH16 and Activation Production of Nocardamine via Metabolic Engineering.</title>
        <authorList>
            <person name="Li Y."/>
            <person name="Zhang C."/>
            <person name="Liu C."/>
            <person name="Ju J."/>
            <person name="Ma J."/>
        </authorList>
    </citation>
    <scope>NUCLEOTIDE SEQUENCE [LARGE SCALE GENOMIC DNA]</scope>
    <source>
        <strain evidence="2 3">SCSIO_ZH16</strain>
    </source>
</reference>
<gene>
    <name evidence="2" type="ORF">C5746_02465</name>
</gene>